<gene>
    <name evidence="1" type="ORF">TCIL3000_11_9850</name>
</gene>
<dbReference type="VEuPathDB" id="TriTrypDB:TcIL3000.11.9850"/>
<evidence type="ECO:0000313" key="1">
    <source>
        <dbReference type="EMBL" id="CCC95518.1"/>
    </source>
</evidence>
<dbReference type="AlphaFoldDB" id="G0V1J7"/>
<proteinExistence type="predicted"/>
<reference evidence="1" key="1">
    <citation type="journal article" date="2012" name="Proc. Natl. Acad. Sci. U.S.A.">
        <title>Antigenic diversity is generated by distinct evolutionary mechanisms in African trypanosome species.</title>
        <authorList>
            <person name="Jackson A.P."/>
            <person name="Berry A."/>
            <person name="Aslett M."/>
            <person name="Allison H.C."/>
            <person name="Burton P."/>
            <person name="Vavrova-Anderson J."/>
            <person name="Brown R."/>
            <person name="Browne H."/>
            <person name="Corton N."/>
            <person name="Hauser H."/>
            <person name="Gamble J."/>
            <person name="Gilderthorp R."/>
            <person name="Marcello L."/>
            <person name="McQuillan J."/>
            <person name="Otto T.D."/>
            <person name="Quail M.A."/>
            <person name="Sanders M.J."/>
            <person name="van Tonder A."/>
            <person name="Ginger M.L."/>
            <person name="Field M.C."/>
            <person name="Barry J.D."/>
            <person name="Hertz-Fowler C."/>
            <person name="Berriman M."/>
        </authorList>
    </citation>
    <scope>NUCLEOTIDE SEQUENCE</scope>
    <source>
        <strain evidence="1">IL3000</strain>
    </source>
</reference>
<name>G0V1J7_TRYCI</name>
<organism evidence="1">
    <name type="scientific">Trypanosoma congolense (strain IL3000)</name>
    <dbReference type="NCBI Taxonomy" id="1068625"/>
    <lineage>
        <taxon>Eukaryota</taxon>
        <taxon>Discoba</taxon>
        <taxon>Euglenozoa</taxon>
        <taxon>Kinetoplastea</taxon>
        <taxon>Metakinetoplastina</taxon>
        <taxon>Trypanosomatida</taxon>
        <taxon>Trypanosomatidae</taxon>
        <taxon>Trypanosoma</taxon>
        <taxon>Nannomonas</taxon>
    </lineage>
</organism>
<sequence>MEVVCNGQPCTVELCGAIVSCTPVCSGGALERDAFTCSEVKQLLRSRRDACTAKVVVDSRTLIMRFASMQDRERFIEDVQCASVKDDDSERWVASAICNAAVDTGILSEGELELFMKEECPRGVATVFDAIGSLVDPVTFKLRPITEQMTNDIFRQIPVLAKIFSLHVTDEETMARFWEAVVKKYFCFSRTFLEEEIRDLEGGEVSSDITLPSGGGEDTLQGINRISGHALPKVTPHTPRSTDATEAGVRHTAIPLARHHLFRGRFLPASSARRWQCEVQPCMSFAKVRHPPAVSKVMPKENTSKEVLEVLKKFWGGDRNQRRALRAKLESLKEVCGNGVLQRACLERTAEFLSETGDAGGASSV</sequence>
<dbReference type="EMBL" id="HE575324">
    <property type="protein sequence ID" value="CCC95518.1"/>
    <property type="molecule type" value="Genomic_DNA"/>
</dbReference>
<accession>G0V1J7</accession>
<protein>
    <submittedName>
        <fullName evidence="1">Uncharacterized protein TCIL3000_11_9850</fullName>
    </submittedName>
</protein>